<feature type="non-terminal residue" evidence="2">
    <location>
        <position position="139"/>
    </location>
</feature>
<feature type="compositionally biased region" description="Basic and acidic residues" evidence="1">
    <location>
        <begin position="76"/>
        <end position="97"/>
    </location>
</feature>
<proteinExistence type="predicted"/>
<gene>
    <name evidence="2" type="ORF">CU097_000561</name>
</gene>
<protein>
    <submittedName>
        <fullName evidence="2">Uncharacterized protein</fullName>
    </submittedName>
</protein>
<sequence length="139" mass="16366">HAINDRDILQQDYNDHVNEQILPVLPEYKKPSASERLMDEQLYHQQLYQRQLQLQQLKQQERLMSKNNTHTSSSHAARDYDIKRKLSAKQRDRREENNNNNNKPAPSQLTGQPGTVKQRVKEKKHAMKDSEVIAKLKTI</sequence>
<keyword evidence="3" id="KW-1185">Reference proteome</keyword>
<evidence type="ECO:0000313" key="3">
    <source>
        <dbReference type="Proteomes" id="UP000252139"/>
    </source>
</evidence>
<feature type="region of interest" description="Disordered" evidence="1">
    <location>
        <begin position="58"/>
        <end position="129"/>
    </location>
</feature>
<feature type="compositionally biased region" description="Polar residues" evidence="1">
    <location>
        <begin position="103"/>
        <end position="115"/>
    </location>
</feature>
<comment type="caution">
    <text evidence="2">The sequence shown here is derived from an EMBL/GenBank/DDBJ whole genome shotgun (WGS) entry which is preliminary data.</text>
</comment>
<accession>A0A367IJX5</accession>
<name>A0A367IJX5_RHIAZ</name>
<dbReference type="AlphaFoldDB" id="A0A367IJX5"/>
<reference evidence="2 3" key="1">
    <citation type="journal article" date="2018" name="G3 (Bethesda)">
        <title>Phylogenetic and Phylogenomic Definition of Rhizopus Species.</title>
        <authorList>
            <person name="Gryganskyi A.P."/>
            <person name="Golan J."/>
            <person name="Dolatabadi S."/>
            <person name="Mondo S."/>
            <person name="Robb S."/>
            <person name="Idnurm A."/>
            <person name="Muszewska A."/>
            <person name="Steczkiewicz K."/>
            <person name="Masonjones S."/>
            <person name="Liao H.L."/>
            <person name="Gajdeczka M.T."/>
            <person name="Anike F."/>
            <person name="Vuek A."/>
            <person name="Anishchenko I.M."/>
            <person name="Voigt K."/>
            <person name="de Hoog G.S."/>
            <person name="Smith M.E."/>
            <person name="Heitman J."/>
            <person name="Vilgalys R."/>
            <person name="Stajich J.E."/>
        </authorList>
    </citation>
    <scope>NUCLEOTIDE SEQUENCE [LARGE SCALE GENOMIC DNA]</scope>
    <source>
        <strain evidence="2 3">CBS 357.93</strain>
    </source>
</reference>
<feature type="compositionally biased region" description="Polar residues" evidence="1">
    <location>
        <begin position="65"/>
        <end position="75"/>
    </location>
</feature>
<dbReference type="Proteomes" id="UP000252139">
    <property type="component" value="Unassembled WGS sequence"/>
</dbReference>
<evidence type="ECO:0000256" key="1">
    <source>
        <dbReference type="SAM" id="MobiDB-lite"/>
    </source>
</evidence>
<organism evidence="2 3">
    <name type="scientific">Rhizopus azygosporus</name>
    <name type="common">Rhizopus microsporus var. azygosporus</name>
    <dbReference type="NCBI Taxonomy" id="86630"/>
    <lineage>
        <taxon>Eukaryota</taxon>
        <taxon>Fungi</taxon>
        <taxon>Fungi incertae sedis</taxon>
        <taxon>Mucoromycota</taxon>
        <taxon>Mucoromycotina</taxon>
        <taxon>Mucoromycetes</taxon>
        <taxon>Mucorales</taxon>
        <taxon>Mucorineae</taxon>
        <taxon>Rhizopodaceae</taxon>
        <taxon>Rhizopus</taxon>
    </lineage>
</organism>
<feature type="non-terminal residue" evidence="2">
    <location>
        <position position="1"/>
    </location>
</feature>
<dbReference type="STRING" id="86630.A0A367IJX5"/>
<evidence type="ECO:0000313" key="2">
    <source>
        <dbReference type="EMBL" id="RCH77970.1"/>
    </source>
</evidence>
<dbReference type="EMBL" id="PJQL01005508">
    <property type="protein sequence ID" value="RCH77970.1"/>
    <property type="molecule type" value="Genomic_DNA"/>
</dbReference>